<dbReference type="AlphaFoldDB" id="A0A426X2V0"/>
<evidence type="ECO:0000313" key="1">
    <source>
        <dbReference type="EMBL" id="RRT33808.1"/>
    </source>
</evidence>
<protein>
    <submittedName>
        <fullName evidence="1">Uncharacterized protein</fullName>
    </submittedName>
</protein>
<reference evidence="1 2" key="1">
    <citation type="journal article" date="2014" name="Agronomy (Basel)">
        <title>A Draft Genome Sequence for Ensete ventricosum, the Drought-Tolerant Tree Against Hunger.</title>
        <authorList>
            <person name="Harrison J."/>
            <person name="Moore K.A."/>
            <person name="Paszkiewicz K."/>
            <person name="Jones T."/>
            <person name="Grant M."/>
            <person name="Ambacheew D."/>
            <person name="Muzemil S."/>
            <person name="Studholme D.J."/>
        </authorList>
    </citation>
    <scope>NUCLEOTIDE SEQUENCE [LARGE SCALE GENOMIC DNA]</scope>
</reference>
<sequence>MWWGVRLQVGGGRPYLCQVDCTATGAPHTCIRPVAHVGLATLAGQLSEAAATDRSFIKHRHKTEYLCFLCQSSRSLRHRPLPTTASKGHRPSTPAKYSSSVCCLQNHRHKPLAVNHAVALPNAKRRDARHNFPNLGPLLEPEVSVALEQRLCFTEFPKKPQCSHRSTIFVDASPEENDGFAIEDASHS</sequence>
<proteinExistence type="predicted"/>
<dbReference type="Proteomes" id="UP000287651">
    <property type="component" value="Unassembled WGS sequence"/>
</dbReference>
<accession>A0A426X2V0</accession>
<dbReference type="EMBL" id="AMZH03028221">
    <property type="protein sequence ID" value="RRT33808.1"/>
    <property type="molecule type" value="Genomic_DNA"/>
</dbReference>
<organism evidence="1 2">
    <name type="scientific">Ensete ventricosum</name>
    <name type="common">Abyssinian banana</name>
    <name type="synonym">Musa ensete</name>
    <dbReference type="NCBI Taxonomy" id="4639"/>
    <lineage>
        <taxon>Eukaryota</taxon>
        <taxon>Viridiplantae</taxon>
        <taxon>Streptophyta</taxon>
        <taxon>Embryophyta</taxon>
        <taxon>Tracheophyta</taxon>
        <taxon>Spermatophyta</taxon>
        <taxon>Magnoliopsida</taxon>
        <taxon>Liliopsida</taxon>
        <taxon>Zingiberales</taxon>
        <taxon>Musaceae</taxon>
        <taxon>Ensete</taxon>
    </lineage>
</organism>
<comment type="caution">
    <text evidence="1">The sequence shown here is derived from an EMBL/GenBank/DDBJ whole genome shotgun (WGS) entry which is preliminary data.</text>
</comment>
<gene>
    <name evidence="1" type="ORF">B296_00051221</name>
</gene>
<name>A0A426X2V0_ENSVE</name>
<evidence type="ECO:0000313" key="2">
    <source>
        <dbReference type="Proteomes" id="UP000287651"/>
    </source>
</evidence>